<dbReference type="PANTHER" id="PTHR24092:SF19">
    <property type="entry name" value="PHOSPHOLIPID-TRANSPORTING ATPASE"/>
    <property type="match status" value="1"/>
</dbReference>
<evidence type="ECO:0000313" key="2">
    <source>
        <dbReference type="EMBL" id="VDP60763.1"/>
    </source>
</evidence>
<dbReference type="Gene3D" id="3.40.1110.10">
    <property type="entry name" value="Calcium-transporting ATPase, cytoplasmic domain N"/>
    <property type="match status" value="1"/>
</dbReference>
<evidence type="ECO:0000256" key="1">
    <source>
        <dbReference type="SAM" id="MobiDB-lite"/>
    </source>
</evidence>
<feature type="compositionally biased region" description="Polar residues" evidence="1">
    <location>
        <begin position="90"/>
        <end position="104"/>
    </location>
</feature>
<dbReference type="OrthoDB" id="377733at2759"/>
<gene>
    <name evidence="2" type="ORF">HPBE_LOCUS27066</name>
</gene>
<dbReference type="EMBL" id="UZAH01041862">
    <property type="protein sequence ID" value="VDP60763.1"/>
    <property type="molecule type" value="Genomic_DNA"/>
</dbReference>
<protein>
    <submittedName>
        <fullName evidence="2">Uncharacterized protein</fullName>
    </submittedName>
</protein>
<proteinExistence type="predicted"/>
<organism evidence="2">
    <name type="scientific">Heligmosomoides polygyrus</name>
    <name type="common">Parasitic roundworm</name>
    <dbReference type="NCBI Taxonomy" id="6339"/>
    <lineage>
        <taxon>Eukaryota</taxon>
        <taxon>Metazoa</taxon>
        <taxon>Ecdysozoa</taxon>
        <taxon>Nematoda</taxon>
        <taxon>Chromadorea</taxon>
        <taxon>Rhabditida</taxon>
        <taxon>Rhabditina</taxon>
        <taxon>Rhabditomorpha</taxon>
        <taxon>Strongyloidea</taxon>
        <taxon>Heligmosomidae</taxon>
        <taxon>Heligmosomoides</taxon>
    </lineage>
</organism>
<dbReference type="GO" id="GO:0000166">
    <property type="term" value="F:nucleotide binding"/>
    <property type="evidence" value="ECO:0007669"/>
    <property type="project" value="InterPro"/>
</dbReference>
<dbReference type="AlphaFoldDB" id="A0A3P8ISZ8"/>
<dbReference type="InterPro" id="IPR023299">
    <property type="entry name" value="ATPase_P-typ_cyto_dom_N"/>
</dbReference>
<dbReference type="GO" id="GO:0005886">
    <property type="term" value="C:plasma membrane"/>
    <property type="evidence" value="ECO:0007669"/>
    <property type="project" value="TreeGrafter"/>
</dbReference>
<sequence length="127" mass="14211">MGTTVEYNLAAILEFDSDRKRMSVIVKEPSGAFKLYAKGADQKIFERLETVSQKELKRTAGHLQQFAIGAGNASRYEWGSGAERKDSKDVSQTSFNVSQNSQNLEDVLKTSYNVRRDSEGVPMRKGE</sequence>
<accession>A0A3P8ISZ8</accession>
<dbReference type="PANTHER" id="PTHR24092">
    <property type="entry name" value="PROBABLE PHOSPHOLIPID-TRANSPORTING ATPASE"/>
    <property type="match status" value="1"/>
</dbReference>
<name>A0A3P8ISZ8_HELPZ</name>
<reference evidence="2" key="1">
    <citation type="submission" date="2018-11" db="EMBL/GenBank/DDBJ databases">
        <authorList>
            <consortium name="Pathogen Informatics"/>
        </authorList>
    </citation>
    <scope>NUCLEOTIDE SEQUENCE [LARGE SCALE GENOMIC DNA]</scope>
</reference>
<feature type="region of interest" description="Disordered" evidence="1">
    <location>
        <begin position="78"/>
        <end position="127"/>
    </location>
</feature>
<dbReference type="Pfam" id="PF13246">
    <property type="entry name" value="Cation_ATPase"/>
    <property type="match status" value="1"/>
</dbReference>
<dbReference type="GO" id="GO:0140326">
    <property type="term" value="F:ATPase-coupled intramembrane lipid transporter activity"/>
    <property type="evidence" value="ECO:0007669"/>
    <property type="project" value="TreeGrafter"/>
</dbReference>
<dbReference type="SUPFAM" id="SSF81660">
    <property type="entry name" value="Metal cation-transporting ATPase, ATP-binding domain N"/>
    <property type="match status" value="1"/>
</dbReference>
<dbReference type="GO" id="GO:0045332">
    <property type="term" value="P:phospholipid translocation"/>
    <property type="evidence" value="ECO:0007669"/>
    <property type="project" value="TreeGrafter"/>
</dbReference>
<feature type="compositionally biased region" description="Basic and acidic residues" evidence="1">
    <location>
        <begin position="114"/>
        <end position="127"/>
    </location>
</feature>